<evidence type="ECO:0000256" key="2">
    <source>
        <dbReference type="SAM" id="Phobius"/>
    </source>
</evidence>
<sequence length="192" mass="20979">MNGPYTSRRPRLSRHKRNVLFGSDPSSTVGNTTANVDAHNRSANATTNTTANATANMTASATSASSGSPSSFDRDSGGGDSHLQYLFLIFLVLGVALLALIARRFIHKRAQRRRQHKHDLIRAQALRRDLETASRRSQSTPYGRPEPEEDGWVPPPPAYHETISAESAPVYSYPAIPQQAHVHGNGLPGYHD</sequence>
<feature type="compositionally biased region" description="Basic residues" evidence="1">
    <location>
        <begin position="8"/>
        <end position="18"/>
    </location>
</feature>
<feature type="region of interest" description="Disordered" evidence="1">
    <location>
        <begin position="129"/>
        <end position="159"/>
    </location>
</feature>
<feature type="compositionally biased region" description="Low complexity" evidence="1">
    <location>
        <begin position="57"/>
        <end position="71"/>
    </location>
</feature>
<organism evidence="3">
    <name type="scientific">Blastobotrys adeninivorans</name>
    <name type="common">Yeast</name>
    <name type="synonym">Arxula adeninivorans</name>
    <dbReference type="NCBI Taxonomy" id="409370"/>
    <lineage>
        <taxon>Eukaryota</taxon>
        <taxon>Fungi</taxon>
        <taxon>Dikarya</taxon>
        <taxon>Ascomycota</taxon>
        <taxon>Saccharomycotina</taxon>
        <taxon>Dipodascomycetes</taxon>
        <taxon>Dipodascales</taxon>
        <taxon>Trichomonascaceae</taxon>
        <taxon>Blastobotrys</taxon>
    </lineage>
</organism>
<keyword evidence="2" id="KW-1133">Transmembrane helix</keyword>
<proteinExistence type="predicted"/>
<feature type="region of interest" description="Disordered" evidence="1">
    <location>
        <begin position="57"/>
        <end position="76"/>
    </location>
</feature>
<accession>A0A060T771</accession>
<gene>
    <name evidence="3" type="ORF">GNLVRS02_ARAD1C26268g</name>
</gene>
<reference evidence="3" key="2">
    <citation type="submission" date="2014-06" db="EMBL/GenBank/DDBJ databases">
        <title>The complete genome of Blastobotrys (Arxula) adeninivorans LS3 - a yeast of biotechnological interest.</title>
        <authorList>
            <person name="Kunze G."/>
            <person name="Gaillardin C."/>
            <person name="Czernicka M."/>
            <person name="Durrens P."/>
            <person name="Martin T."/>
            <person name="Boer E."/>
            <person name="Gabaldon T."/>
            <person name="Cruz J."/>
            <person name="Talla E."/>
            <person name="Marck C."/>
            <person name="Goffeau A."/>
            <person name="Barbe V."/>
            <person name="Baret P."/>
            <person name="Baronian K."/>
            <person name="Beier S."/>
            <person name="Bleykasten C."/>
            <person name="Bode R."/>
            <person name="Casaregola S."/>
            <person name="Despons L."/>
            <person name="Fairhead C."/>
            <person name="Giersberg M."/>
            <person name="Gierski P."/>
            <person name="Hahnel U."/>
            <person name="Hartmann A."/>
            <person name="Jankowska D."/>
            <person name="Jubin C."/>
            <person name="Jung P."/>
            <person name="Lafontaine I."/>
            <person name="Leh-Louis V."/>
            <person name="Lemaire M."/>
            <person name="Marcet-Houben M."/>
            <person name="Mascher M."/>
            <person name="Morel G."/>
            <person name="Richard G.-F."/>
            <person name="Riechen J."/>
            <person name="Sacerdot C."/>
            <person name="Sarkar A."/>
            <person name="Savel G."/>
            <person name="Schacherer J."/>
            <person name="Sherman D."/>
            <person name="Straub M.-L."/>
            <person name="Stein N."/>
            <person name="Thierry A."/>
            <person name="Trautwein-Schult A."/>
            <person name="Westhof E."/>
            <person name="Worch S."/>
            <person name="Dujon B."/>
            <person name="Souciet J.-L."/>
            <person name="Wincker P."/>
            <person name="Scholz U."/>
            <person name="Neuveglise N."/>
        </authorList>
    </citation>
    <scope>NUCLEOTIDE SEQUENCE</scope>
    <source>
        <strain evidence="3">LS3</strain>
    </source>
</reference>
<keyword evidence="2" id="KW-0812">Transmembrane</keyword>
<protein>
    <submittedName>
        <fullName evidence="3">ARAD1C26268p</fullName>
    </submittedName>
</protein>
<reference evidence="3" key="1">
    <citation type="submission" date="2014-02" db="EMBL/GenBank/DDBJ databases">
        <authorList>
            <person name="Genoscope - CEA"/>
        </authorList>
    </citation>
    <scope>NUCLEOTIDE SEQUENCE</scope>
    <source>
        <strain evidence="3">LS3</strain>
    </source>
</reference>
<evidence type="ECO:0000313" key="3">
    <source>
        <dbReference type="EMBL" id="CDP35041.1"/>
    </source>
</evidence>
<dbReference type="AlphaFoldDB" id="A0A060T771"/>
<evidence type="ECO:0000256" key="1">
    <source>
        <dbReference type="SAM" id="MobiDB-lite"/>
    </source>
</evidence>
<feature type="region of interest" description="Disordered" evidence="1">
    <location>
        <begin position="1"/>
        <end position="30"/>
    </location>
</feature>
<feature type="transmembrane region" description="Helical" evidence="2">
    <location>
        <begin position="85"/>
        <end position="106"/>
    </location>
</feature>
<keyword evidence="2" id="KW-0472">Membrane</keyword>
<name>A0A060T771_BLAAD</name>
<dbReference type="EMBL" id="HG937693">
    <property type="protein sequence ID" value="CDP35041.1"/>
    <property type="molecule type" value="Genomic_DNA"/>
</dbReference>